<evidence type="ECO:0000256" key="4">
    <source>
        <dbReference type="ARBA" id="ARBA00022702"/>
    </source>
</evidence>
<reference evidence="7 8" key="1">
    <citation type="journal article" date="2024" name="G3 (Bethesda)">
        <title>Genome assembly of Hibiscus sabdariffa L. provides insights into metabolisms of medicinal natural products.</title>
        <authorList>
            <person name="Kim T."/>
        </authorList>
    </citation>
    <scope>NUCLEOTIDE SEQUENCE [LARGE SCALE GENOMIC DNA]</scope>
    <source>
        <strain evidence="7">TK-2024</strain>
        <tissue evidence="7">Old leaves</tissue>
    </source>
</reference>
<evidence type="ECO:0000256" key="5">
    <source>
        <dbReference type="ARBA" id="ARBA00022729"/>
    </source>
</evidence>
<dbReference type="EMBL" id="JBBPBM010000148">
    <property type="protein sequence ID" value="KAK8503615.1"/>
    <property type="molecule type" value="Genomic_DNA"/>
</dbReference>
<evidence type="ECO:0000256" key="2">
    <source>
        <dbReference type="ARBA" id="ARBA00009178"/>
    </source>
</evidence>
<organism evidence="7 8">
    <name type="scientific">Hibiscus sabdariffa</name>
    <name type="common">roselle</name>
    <dbReference type="NCBI Taxonomy" id="183260"/>
    <lineage>
        <taxon>Eukaryota</taxon>
        <taxon>Viridiplantae</taxon>
        <taxon>Streptophyta</taxon>
        <taxon>Embryophyta</taxon>
        <taxon>Tracheophyta</taxon>
        <taxon>Spermatophyta</taxon>
        <taxon>Magnoliopsida</taxon>
        <taxon>eudicotyledons</taxon>
        <taxon>Gunneridae</taxon>
        <taxon>Pentapetalae</taxon>
        <taxon>rosids</taxon>
        <taxon>malvids</taxon>
        <taxon>Malvales</taxon>
        <taxon>Malvaceae</taxon>
        <taxon>Malvoideae</taxon>
        <taxon>Hibiscus</taxon>
    </lineage>
</organism>
<dbReference type="InterPro" id="IPR008801">
    <property type="entry name" value="RALF"/>
</dbReference>
<comment type="subcellular location">
    <subcellularLocation>
        <location evidence="1">Secreted</location>
    </subcellularLocation>
</comment>
<evidence type="ECO:0000256" key="1">
    <source>
        <dbReference type="ARBA" id="ARBA00004613"/>
    </source>
</evidence>
<proteinExistence type="inferred from homology"/>
<dbReference type="Pfam" id="PF05498">
    <property type="entry name" value="RALF"/>
    <property type="match status" value="1"/>
</dbReference>
<evidence type="ECO:0008006" key="9">
    <source>
        <dbReference type="Google" id="ProtNLM"/>
    </source>
</evidence>
<keyword evidence="8" id="KW-1185">Reference proteome</keyword>
<protein>
    <recommendedName>
        <fullName evidence="9">Secreted protein</fullName>
    </recommendedName>
</protein>
<evidence type="ECO:0000256" key="6">
    <source>
        <dbReference type="ARBA" id="ARBA00023157"/>
    </source>
</evidence>
<evidence type="ECO:0000313" key="7">
    <source>
        <dbReference type="EMBL" id="KAK8503615.1"/>
    </source>
</evidence>
<comment type="caution">
    <text evidence="7">The sequence shown here is derived from an EMBL/GenBank/DDBJ whole genome shotgun (WGS) entry which is preliminary data.</text>
</comment>
<keyword evidence="6" id="KW-1015">Disulfide bond</keyword>
<name>A0ABR2B9E3_9ROSI</name>
<dbReference type="Proteomes" id="UP001472677">
    <property type="component" value="Unassembled WGS sequence"/>
</dbReference>
<keyword evidence="4" id="KW-0372">Hormone</keyword>
<evidence type="ECO:0000313" key="8">
    <source>
        <dbReference type="Proteomes" id="UP001472677"/>
    </source>
</evidence>
<evidence type="ECO:0000256" key="3">
    <source>
        <dbReference type="ARBA" id="ARBA00022525"/>
    </source>
</evidence>
<keyword evidence="3" id="KW-0964">Secreted</keyword>
<comment type="similarity">
    <text evidence="2">Belongs to the plant rapid alkalinization factor (RALF) family.</text>
</comment>
<sequence length="68" mass="7359">MVAVVEVLPVVAAATSLDGGASDLSFNRRLLRVPANPWTRGCSKIFRCRGGGPGVRVCLVYSNYHLQR</sequence>
<accession>A0ABR2B9E3</accession>
<gene>
    <name evidence="7" type="ORF">V6N12_024787</name>
</gene>
<keyword evidence="5" id="KW-0732">Signal</keyword>